<sequence>MAEKIDELESLLDDNDLETALMVAEVKRQLAEGCLAIKDGLPFGQGDEREMQYDVTLRDLTGKDIIEAELAAERVVDTRQGPQLVRSPAMISFEMLRRQIARIGRINGPLPMTLLRQLSQSDIERLLLAQRLRNSALVSALSAESGRLDAVSASD</sequence>
<gene>
    <name evidence="1" type="ORF">ETEE_2826</name>
</gene>
<dbReference type="RefSeq" id="WP_051905093.1">
    <property type="nucleotide sequence ID" value="NZ_CP006664.1"/>
</dbReference>
<organism evidence="1 2">
    <name type="scientific">Edwardsiella anguillarum ET080813</name>
    <dbReference type="NCBI Taxonomy" id="667120"/>
    <lineage>
        <taxon>Bacteria</taxon>
        <taxon>Pseudomonadati</taxon>
        <taxon>Pseudomonadota</taxon>
        <taxon>Gammaproteobacteria</taxon>
        <taxon>Enterobacterales</taxon>
        <taxon>Hafniaceae</taxon>
        <taxon>Edwardsiella</taxon>
    </lineage>
</organism>
<reference evidence="1 2" key="1">
    <citation type="journal article" date="2012" name="PLoS ONE">
        <title>Edwardsiella comparative phylogenomics reveal the new intra/inter-species taxonomic relationships, virulence evolution and niche adaptation mechanisms.</title>
        <authorList>
            <person name="Yang M."/>
            <person name="Lv Y."/>
            <person name="Xiao J."/>
            <person name="Wu H."/>
            <person name="Zheng H."/>
            <person name="Liu Q."/>
            <person name="Zhang Y."/>
            <person name="Wang Q."/>
        </authorList>
    </citation>
    <scope>NUCLEOTIDE SEQUENCE [LARGE SCALE GENOMIC DNA]</scope>
    <source>
        <strain evidence="2">080813</strain>
    </source>
</reference>
<proteinExistence type="predicted"/>
<evidence type="ECO:0000313" key="2">
    <source>
        <dbReference type="Proteomes" id="UP000028681"/>
    </source>
</evidence>
<evidence type="ECO:0000313" key="1">
    <source>
        <dbReference type="EMBL" id="AIJ09259.1"/>
    </source>
</evidence>
<accession>A0A076LUK4</accession>
<dbReference type="Proteomes" id="UP000028681">
    <property type="component" value="Chromosome"/>
</dbReference>
<dbReference type="KEGG" id="ete:ETEE_2826"/>
<dbReference type="InterPro" id="IPR056974">
    <property type="entry name" value="Tail_Gp41-like"/>
</dbReference>
<name>A0A076LUK4_9GAMM</name>
<dbReference type="HOGENOM" id="CLU_150549_0_0_6"/>
<dbReference type="EMBL" id="CP006664">
    <property type="protein sequence ID" value="AIJ09259.1"/>
    <property type="molecule type" value="Genomic_DNA"/>
</dbReference>
<dbReference type="GeneID" id="33940335"/>
<dbReference type="AlphaFoldDB" id="A0A076LUK4"/>
<dbReference type="Pfam" id="PF23746">
    <property type="entry name" value="Gp41_Mu"/>
    <property type="match status" value="1"/>
</dbReference>
<protein>
    <submittedName>
        <fullName evidence="1">Putative phage protein</fullName>
    </submittedName>
</protein>